<organism evidence="2 3">
    <name type="scientific">Phytophthora nicotianae</name>
    <name type="common">Potato buckeye rot agent</name>
    <name type="synonym">Phytophthora parasitica</name>
    <dbReference type="NCBI Taxonomy" id="4792"/>
    <lineage>
        <taxon>Eukaryota</taxon>
        <taxon>Sar</taxon>
        <taxon>Stramenopiles</taxon>
        <taxon>Oomycota</taxon>
        <taxon>Peronosporomycetes</taxon>
        <taxon>Peronosporales</taxon>
        <taxon>Peronosporaceae</taxon>
        <taxon>Phytophthora</taxon>
    </lineage>
</organism>
<proteinExistence type="inferred from homology"/>
<sequence length="167" mass="18225">MEPLKVMLRSYTRDCEQQFVKVTTEEVTSMTKDSPHSLIAKLCSSIVDPSEASIPEIQHIVDASEQLTRAGIDLLKSGFSKFGFGGSGGGQRGTNGSRLLGDANVFVVFVVGGVTFEEIQEVHDALSDNTKYQIILGGTTITNNEVILEKLFTVYPSNQRERLSAHT</sequence>
<dbReference type="EMBL" id="LNFP01000464">
    <property type="protein sequence ID" value="KUF92494.1"/>
    <property type="molecule type" value="Genomic_DNA"/>
</dbReference>
<name>A0A0W8D7Z5_PHYNI</name>
<dbReference type="AlphaFoldDB" id="A0A0W8D7Z5"/>
<dbReference type="Gene3D" id="3.40.50.1910">
    <property type="match status" value="1"/>
</dbReference>
<protein>
    <submittedName>
        <fullName evidence="2">Uncharacterized protein</fullName>
    </submittedName>
</protein>
<dbReference type="GO" id="GO:0016192">
    <property type="term" value="P:vesicle-mediated transport"/>
    <property type="evidence" value="ECO:0007669"/>
    <property type="project" value="InterPro"/>
</dbReference>
<dbReference type="InterPro" id="IPR036045">
    <property type="entry name" value="Sec1-like_sf"/>
</dbReference>
<dbReference type="Pfam" id="PF00995">
    <property type="entry name" value="Sec1"/>
    <property type="match status" value="1"/>
</dbReference>
<evidence type="ECO:0000256" key="1">
    <source>
        <dbReference type="ARBA" id="ARBA00009884"/>
    </source>
</evidence>
<dbReference type="Proteomes" id="UP000054636">
    <property type="component" value="Unassembled WGS sequence"/>
</dbReference>
<comment type="similarity">
    <text evidence="1">Belongs to the STXBP/unc-18/SEC1 family.</text>
</comment>
<dbReference type="InterPro" id="IPR001619">
    <property type="entry name" value="Sec1-like"/>
</dbReference>
<accession>A0A0W8D7Z5</accession>
<evidence type="ECO:0000313" key="2">
    <source>
        <dbReference type="EMBL" id="KUF92494.1"/>
    </source>
</evidence>
<dbReference type="SUPFAM" id="SSF56815">
    <property type="entry name" value="Sec1/munc18-like (SM) proteins"/>
    <property type="match status" value="1"/>
</dbReference>
<gene>
    <name evidence="2" type="ORF">AM588_10003678</name>
</gene>
<reference evidence="2 3" key="1">
    <citation type="submission" date="2015-11" db="EMBL/GenBank/DDBJ databases">
        <title>Genomes and virulence difference between two physiological races of Phytophthora nicotianae.</title>
        <authorList>
            <person name="Liu H."/>
            <person name="Ma X."/>
            <person name="Yu H."/>
            <person name="Fang D."/>
            <person name="Li Y."/>
            <person name="Wang X."/>
            <person name="Wang W."/>
            <person name="Dong Y."/>
            <person name="Xiao B."/>
        </authorList>
    </citation>
    <scope>NUCLEOTIDE SEQUENCE [LARGE SCALE GENOMIC DNA]</scope>
    <source>
        <strain evidence="3">race 1</strain>
    </source>
</reference>
<comment type="caution">
    <text evidence="2">The sequence shown here is derived from an EMBL/GenBank/DDBJ whole genome shotgun (WGS) entry which is preliminary data.</text>
</comment>
<dbReference type="InterPro" id="IPR027482">
    <property type="entry name" value="Sec1-like_dom2"/>
</dbReference>
<evidence type="ECO:0000313" key="3">
    <source>
        <dbReference type="Proteomes" id="UP000054636"/>
    </source>
</evidence>